<name>A0A261RY53_9BORD</name>
<feature type="transmembrane region" description="Helical" evidence="8">
    <location>
        <begin position="374"/>
        <end position="395"/>
    </location>
</feature>
<feature type="transmembrane region" description="Helical" evidence="8">
    <location>
        <begin position="224"/>
        <end position="250"/>
    </location>
</feature>
<dbReference type="GO" id="GO:0022857">
    <property type="term" value="F:transmembrane transporter activity"/>
    <property type="evidence" value="ECO:0007669"/>
    <property type="project" value="UniProtKB-UniRule"/>
</dbReference>
<feature type="transmembrane region" description="Helical" evidence="8">
    <location>
        <begin position="311"/>
        <end position="334"/>
    </location>
</feature>
<keyword evidence="11" id="KW-1185">Reference proteome</keyword>
<dbReference type="OrthoDB" id="322544at2"/>
<feature type="domain" description="Major facilitator superfamily (MFS) profile" evidence="9">
    <location>
        <begin position="22"/>
        <end position="399"/>
    </location>
</feature>
<feature type="transmembrane region" description="Helical" evidence="8">
    <location>
        <begin position="346"/>
        <end position="368"/>
    </location>
</feature>
<keyword evidence="7 8" id="KW-0472">Membrane</keyword>
<evidence type="ECO:0000256" key="6">
    <source>
        <dbReference type="ARBA" id="ARBA00022989"/>
    </source>
</evidence>
<evidence type="ECO:0000256" key="4">
    <source>
        <dbReference type="ARBA" id="ARBA00022519"/>
    </source>
</evidence>
<dbReference type="InterPro" id="IPR020846">
    <property type="entry name" value="MFS_dom"/>
</dbReference>
<feature type="transmembrane region" description="Helical" evidence="8">
    <location>
        <begin position="256"/>
        <end position="275"/>
    </location>
</feature>
<dbReference type="InterPro" id="IPR050171">
    <property type="entry name" value="MFS_Transporters"/>
</dbReference>
<reference evidence="11" key="1">
    <citation type="submission" date="2017-05" db="EMBL/GenBank/DDBJ databases">
        <title>Complete and WGS of Bordetella genogroups.</title>
        <authorList>
            <person name="Spilker T."/>
            <person name="Lipuma J."/>
        </authorList>
    </citation>
    <scope>NUCLEOTIDE SEQUENCE [LARGE SCALE GENOMIC DNA]</scope>
    <source>
        <strain evidence="11">AU16122</strain>
    </source>
</reference>
<dbReference type="HAMAP" id="MF_01118">
    <property type="entry name" value="MFS_YhhS"/>
    <property type="match status" value="1"/>
</dbReference>
<dbReference type="NCBIfam" id="NF009048">
    <property type="entry name" value="PRK12382.1"/>
    <property type="match status" value="1"/>
</dbReference>
<keyword evidence="2 8" id="KW-0813">Transport</keyword>
<feature type="transmembrane region" description="Helical" evidence="8">
    <location>
        <begin position="116"/>
        <end position="135"/>
    </location>
</feature>
<feature type="transmembrane region" description="Helical" evidence="8">
    <location>
        <begin position="183"/>
        <end position="203"/>
    </location>
</feature>
<dbReference type="CDD" id="cd17489">
    <property type="entry name" value="MFS_YfcJ_like"/>
    <property type="match status" value="1"/>
</dbReference>
<organism evidence="10 11">
    <name type="scientific">Bordetella genomosp. 10</name>
    <dbReference type="NCBI Taxonomy" id="1416804"/>
    <lineage>
        <taxon>Bacteria</taxon>
        <taxon>Pseudomonadati</taxon>
        <taxon>Pseudomonadota</taxon>
        <taxon>Betaproteobacteria</taxon>
        <taxon>Burkholderiales</taxon>
        <taxon>Alcaligenaceae</taxon>
        <taxon>Bordetella</taxon>
    </lineage>
</organism>
<dbReference type="EMBL" id="NEVM01000005">
    <property type="protein sequence ID" value="OZI29855.1"/>
    <property type="molecule type" value="Genomic_DNA"/>
</dbReference>
<evidence type="ECO:0000259" key="9">
    <source>
        <dbReference type="PROSITE" id="PS50850"/>
    </source>
</evidence>
<dbReference type="PROSITE" id="PS50850">
    <property type="entry name" value="MFS"/>
    <property type="match status" value="1"/>
</dbReference>
<comment type="subcellular location">
    <subcellularLocation>
        <location evidence="8">Cell inner membrane</location>
        <topology evidence="8">Multi-pass membrane protein</topology>
    </subcellularLocation>
    <subcellularLocation>
        <location evidence="1">Cell membrane</location>
        <topology evidence="1">Multi-pass membrane protein</topology>
    </subcellularLocation>
</comment>
<dbReference type="Gene3D" id="1.20.1250.20">
    <property type="entry name" value="MFS general substrate transporter like domains"/>
    <property type="match status" value="1"/>
</dbReference>
<dbReference type="AlphaFoldDB" id="A0A261RY53"/>
<comment type="similarity">
    <text evidence="8">Belongs to the major facilitator superfamily. YhhS family.</text>
</comment>
<evidence type="ECO:0000256" key="3">
    <source>
        <dbReference type="ARBA" id="ARBA00022475"/>
    </source>
</evidence>
<evidence type="ECO:0000256" key="8">
    <source>
        <dbReference type="HAMAP-Rule" id="MF_01118"/>
    </source>
</evidence>
<dbReference type="NCBIfam" id="NF003477">
    <property type="entry name" value="PRK05122.1"/>
    <property type="match status" value="1"/>
</dbReference>
<keyword evidence="4 8" id="KW-0997">Cell inner membrane</keyword>
<feature type="transmembrane region" description="Helical" evidence="8">
    <location>
        <begin position="23"/>
        <end position="46"/>
    </location>
</feature>
<accession>A0A261RY53</accession>
<comment type="caution">
    <text evidence="10">The sequence shown here is derived from an EMBL/GenBank/DDBJ whole genome shotgun (WGS) entry which is preliminary data.</text>
</comment>
<keyword evidence="3 8" id="KW-1003">Cell membrane</keyword>
<evidence type="ECO:0000256" key="2">
    <source>
        <dbReference type="ARBA" id="ARBA00022448"/>
    </source>
</evidence>
<feature type="transmembrane region" description="Helical" evidence="8">
    <location>
        <begin position="52"/>
        <end position="69"/>
    </location>
</feature>
<dbReference type="Proteomes" id="UP000216020">
    <property type="component" value="Unassembled WGS sequence"/>
</dbReference>
<evidence type="ECO:0000313" key="11">
    <source>
        <dbReference type="Proteomes" id="UP000216020"/>
    </source>
</evidence>
<dbReference type="RefSeq" id="WP_094854297.1">
    <property type="nucleotide sequence ID" value="NZ_NEVM01000005.1"/>
</dbReference>
<dbReference type="InterPro" id="IPR023008">
    <property type="entry name" value="MFS_YhhS-like"/>
</dbReference>
<dbReference type="GO" id="GO:0005886">
    <property type="term" value="C:plasma membrane"/>
    <property type="evidence" value="ECO:0007669"/>
    <property type="project" value="UniProtKB-SubCell"/>
</dbReference>
<dbReference type="Pfam" id="PF07690">
    <property type="entry name" value="MFS_1"/>
    <property type="match status" value="1"/>
</dbReference>
<feature type="transmembrane region" description="Helical" evidence="8">
    <location>
        <begin position="90"/>
        <end position="110"/>
    </location>
</feature>
<dbReference type="SUPFAM" id="SSF103473">
    <property type="entry name" value="MFS general substrate transporter"/>
    <property type="match status" value="1"/>
</dbReference>
<evidence type="ECO:0000256" key="7">
    <source>
        <dbReference type="ARBA" id="ARBA00023136"/>
    </source>
</evidence>
<dbReference type="InterPro" id="IPR011701">
    <property type="entry name" value="MFS"/>
</dbReference>
<dbReference type="PANTHER" id="PTHR23517:SF13">
    <property type="entry name" value="MAJOR FACILITATOR SUPERFAMILY MFS_1"/>
    <property type="match status" value="1"/>
</dbReference>
<keyword evidence="6 8" id="KW-1133">Transmembrane helix</keyword>
<evidence type="ECO:0000256" key="1">
    <source>
        <dbReference type="ARBA" id="ARBA00004651"/>
    </source>
</evidence>
<evidence type="ECO:0000256" key="5">
    <source>
        <dbReference type="ARBA" id="ARBA00022692"/>
    </source>
</evidence>
<proteinExistence type="inferred from homology"/>
<feature type="transmembrane region" description="Helical" evidence="8">
    <location>
        <begin position="287"/>
        <end position="305"/>
    </location>
</feature>
<dbReference type="PANTHER" id="PTHR23517">
    <property type="entry name" value="RESISTANCE PROTEIN MDTM, PUTATIVE-RELATED-RELATED"/>
    <property type="match status" value="1"/>
</dbReference>
<feature type="transmembrane region" description="Helical" evidence="8">
    <location>
        <begin position="155"/>
        <end position="177"/>
    </location>
</feature>
<gene>
    <name evidence="10" type="ORF">CAL29_17270</name>
</gene>
<keyword evidence="5 8" id="KW-0812">Transmembrane</keyword>
<protein>
    <recommendedName>
        <fullName evidence="8">Uncharacterized MFS-type transporter CAL29_17270</fullName>
    </recommendedName>
</protein>
<evidence type="ECO:0000313" key="10">
    <source>
        <dbReference type="EMBL" id="OZI29855.1"/>
    </source>
</evidence>
<sequence>MASPGAPRASSAAPGSLKVTGQILSILLFNFLGYLTVGLPMAVLPGYVHNELGYGSVLAGLVISIQYLATLLSRSHAGRMSDSVGPRKTVLVGLAACAASGVFLLMAYAFERSPTVSLIALLVGRLVLGFGESWVGTGGLTWGIGKVGAAHTGRVISWSGICTYGALAIGAPLGVVLQTHLSMGAVGAAVLGVGLFGIALAAPRAPVAVVGGARMAFKHVMAQVLPHGLSLGLASVGFGSIATFITLYYASFQWDGAALALSVFGCAFIGARLLLANTIPRFGGFRVAICSIAVEVLGLLCLWLAPLPGFALAGAALTGFGFSLVFPALGVEAVARVPAGNRGAALGAYSVFLDLSLGITGPVVGLAVASYGYASIFLLAALASLLSIGIIVLLLKAARRAGSA</sequence>
<dbReference type="InterPro" id="IPR036259">
    <property type="entry name" value="MFS_trans_sf"/>
</dbReference>